<feature type="transmembrane region" description="Helical" evidence="1">
    <location>
        <begin position="65"/>
        <end position="84"/>
    </location>
</feature>
<accession>A0AAE4V514</accession>
<keyword evidence="1" id="KW-0812">Transmembrane</keyword>
<keyword evidence="1" id="KW-1133">Transmembrane helix</keyword>
<feature type="non-terminal residue" evidence="2">
    <location>
        <position position="1"/>
    </location>
</feature>
<evidence type="ECO:0008006" key="4">
    <source>
        <dbReference type="Google" id="ProtNLM"/>
    </source>
</evidence>
<keyword evidence="1" id="KW-0472">Membrane</keyword>
<dbReference type="Proteomes" id="UP001185863">
    <property type="component" value="Unassembled WGS sequence"/>
</dbReference>
<feature type="transmembrane region" description="Helical" evidence="1">
    <location>
        <begin position="31"/>
        <end position="53"/>
    </location>
</feature>
<proteinExistence type="predicted"/>
<sequence>PRHGDRPVQPAVGGRRRAHDRAARIGLRMTGVLRALAALSALETVSVLALLINLGTVHDATLARVLGPIHGALYLAVGVTALLGRGLTTRTRVGALVPVLSGPLAMVNLRQEARSE</sequence>
<reference evidence="2" key="1">
    <citation type="submission" date="2023-10" db="EMBL/GenBank/DDBJ databases">
        <title>Development of a sustainable strategy for remediation of hydrocarbon-contaminated territories based on the waste exchange concept.</title>
        <authorList>
            <person name="Krivoruchko A."/>
        </authorList>
    </citation>
    <scope>NUCLEOTIDE SEQUENCE</scope>
    <source>
        <strain evidence="2">IEGM 68</strain>
    </source>
</reference>
<evidence type="ECO:0000256" key="1">
    <source>
        <dbReference type="SAM" id="Phobius"/>
    </source>
</evidence>
<dbReference type="RefSeq" id="WP_317769207.1">
    <property type="nucleotide sequence ID" value="NZ_JAWLUP010000132.1"/>
</dbReference>
<protein>
    <recommendedName>
        <fullName evidence="4">DUF3817 domain-containing protein</fullName>
    </recommendedName>
</protein>
<evidence type="ECO:0000313" key="3">
    <source>
        <dbReference type="Proteomes" id="UP001185863"/>
    </source>
</evidence>
<organism evidence="2 3">
    <name type="scientific">Rhodococcus oxybenzonivorans</name>
    <dbReference type="NCBI Taxonomy" id="1990687"/>
    <lineage>
        <taxon>Bacteria</taxon>
        <taxon>Bacillati</taxon>
        <taxon>Actinomycetota</taxon>
        <taxon>Actinomycetes</taxon>
        <taxon>Mycobacteriales</taxon>
        <taxon>Nocardiaceae</taxon>
        <taxon>Rhodococcus</taxon>
    </lineage>
</organism>
<comment type="caution">
    <text evidence="2">The sequence shown here is derived from an EMBL/GenBank/DDBJ whole genome shotgun (WGS) entry which is preliminary data.</text>
</comment>
<evidence type="ECO:0000313" key="2">
    <source>
        <dbReference type="EMBL" id="MDV7268111.1"/>
    </source>
</evidence>
<gene>
    <name evidence="2" type="ORF">R4315_26685</name>
</gene>
<dbReference type="EMBL" id="JAWLUP010000132">
    <property type="protein sequence ID" value="MDV7268111.1"/>
    <property type="molecule type" value="Genomic_DNA"/>
</dbReference>
<dbReference type="AlphaFoldDB" id="A0AAE4V514"/>
<name>A0AAE4V514_9NOCA</name>